<organism evidence="1 2">
    <name type="scientific">Zoarces viviparus</name>
    <name type="common">Viviparous eelpout</name>
    <name type="synonym">Blennius viviparus</name>
    <dbReference type="NCBI Taxonomy" id="48416"/>
    <lineage>
        <taxon>Eukaryota</taxon>
        <taxon>Metazoa</taxon>
        <taxon>Chordata</taxon>
        <taxon>Craniata</taxon>
        <taxon>Vertebrata</taxon>
        <taxon>Euteleostomi</taxon>
        <taxon>Actinopterygii</taxon>
        <taxon>Neopterygii</taxon>
        <taxon>Teleostei</taxon>
        <taxon>Neoteleostei</taxon>
        <taxon>Acanthomorphata</taxon>
        <taxon>Eupercaria</taxon>
        <taxon>Perciformes</taxon>
        <taxon>Cottioidei</taxon>
        <taxon>Zoarcales</taxon>
        <taxon>Zoarcidae</taxon>
        <taxon>Zoarcinae</taxon>
        <taxon>Zoarces</taxon>
    </lineage>
</organism>
<comment type="caution">
    <text evidence="1">The sequence shown here is derived from an EMBL/GenBank/DDBJ whole genome shotgun (WGS) entry which is preliminary data.</text>
</comment>
<accession>A0AAW1EIJ1</accession>
<proteinExistence type="predicted"/>
<name>A0AAW1EIJ1_ZOAVI</name>
<gene>
    <name evidence="1" type="ORF">VZT92_018651</name>
</gene>
<keyword evidence="2" id="KW-1185">Reference proteome</keyword>
<evidence type="ECO:0000313" key="2">
    <source>
        <dbReference type="Proteomes" id="UP001488805"/>
    </source>
</evidence>
<evidence type="ECO:0000313" key="1">
    <source>
        <dbReference type="EMBL" id="KAK9522167.1"/>
    </source>
</evidence>
<dbReference type="EMBL" id="JBCEZU010000221">
    <property type="protein sequence ID" value="KAK9522167.1"/>
    <property type="molecule type" value="Genomic_DNA"/>
</dbReference>
<reference evidence="1 2" key="1">
    <citation type="journal article" date="2024" name="Genome Biol. Evol.">
        <title>Chromosome-level genome assembly of the viviparous eelpout Zoarces viviparus.</title>
        <authorList>
            <person name="Fuhrmann N."/>
            <person name="Brasseur M.V."/>
            <person name="Bakowski C.E."/>
            <person name="Podsiadlowski L."/>
            <person name="Prost S."/>
            <person name="Krehenwinkel H."/>
            <person name="Mayer C."/>
        </authorList>
    </citation>
    <scope>NUCLEOTIDE SEQUENCE [LARGE SCALE GENOMIC DNA]</scope>
    <source>
        <strain evidence="1">NO-MEL_2022_Ind0_liver</strain>
    </source>
</reference>
<dbReference type="Proteomes" id="UP001488805">
    <property type="component" value="Unassembled WGS sequence"/>
</dbReference>
<sequence>MGAWNEGDRWGGKVVSGQYHREAEYYLGPELLFLGYMQKENTTKREGGELMVFMLKGRGGRRVERVSDGGTWRGVFGLLLLAYRGNDCLDPSHLGSRAQGLRIVKAGRVEKRDGNDRERIGG</sequence>
<dbReference type="AlphaFoldDB" id="A0AAW1EIJ1"/>
<protein>
    <submittedName>
        <fullName evidence="1">Uncharacterized protein</fullName>
    </submittedName>
</protein>